<feature type="region of interest" description="Disordered" evidence="3">
    <location>
        <begin position="858"/>
        <end position="912"/>
    </location>
</feature>
<evidence type="ECO:0000256" key="2">
    <source>
        <dbReference type="ARBA" id="ARBA00022737"/>
    </source>
</evidence>
<feature type="compositionally biased region" description="Polar residues" evidence="3">
    <location>
        <begin position="610"/>
        <end position="641"/>
    </location>
</feature>
<feature type="compositionally biased region" description="Polar residues" evidence="3">
    <location>
        <begin position="355"/>
        <end position="364"/>
    </location>
</feature>
<dbReference type="Gene3D" id="3.80.10.10">
    <property type="entry name" value="Ribonuclease Inhibitor"/>
    <property type="match status" value="1"/>
</dbReference>
<feature type="compositionally biased region" description="Polar residues" evidence="3">
    <location>
        <begin position="863"/>
        <end position="872"/>
    </location>
</feature>
<evidence type="ECO:0000313" key="5">
    <source>
        <dbReference type="Proteomes" id="UP001337655"/>
    </source>
</evidence>
<keyword evidence="1" id="KW-0433">Leucine-rich repeat</keyword>
<dbReference type="PROSITE" id="PS51450">
    <property type="entry name" value="LRR"/>
    <property type="match status" value="1"/>
</dbReference>
<dbReference type="EMBL" id="JAVRRT010000006">
    <property type="protein sequence ID" value="KAK5171328.1"/>
    <property type="molecule type" value="Genomic_DNA"/>
</dbReference>
<feature type="compositionally biased region" description="Basic and acidic residues" evidence="3">
    <location>
        <begin position="551"/>
        <end position="562"/>
    </location>
</feature>
<name>A0AAV9PH23_9PEZI</name>
<dbReference type="Pfam" id="PF10428">
    <property type="entry name" value="SOG2"/>
    <property type="match status" value="1"/>
</dbReference>
<keyword evidence="5" id="KW-1185">Reference proteome</keyword>
<dbReference type="InterPro" id="IPR003591">
    <property type="entry name" value="Leu-rich_rpt_typical-subtyp"/>
</dbReference>
<feature type="compositionally biased region" description="Polar residues" evidence="3">
    <location>
        <begin position="825"/>
        <end position="835"/>
    </location>
</feature>
<feature type="region of interest" description="Disordered" evidence="3">
    <location>
        <begin position="809"/>
        <end position="845"/>
    </location>
</feature>
<dbReference type="InterPro" id="IPR032675">
    <property type="entry name" value="LRR_dom_sf"/>
</dbReference>
<organism evidence="4 5">
    <name type="scientific">Saxophila tyrrhenica</name>
    <dbReference type="NCBI Taxonomy" id="1690608"/>
    <lineage>
        <taxon>Eukaryota</taxon>
        <taxon>Fungi</taxon>
        <taxon>Dikarya</taxon>
        <taxon>Ascomycota</taxon>
        <taxon>Pezizomycotina</taxon>
        <taxon>Dothideomycetes</taxon>
        <taxon>Dothideomycetidae</taxon>
        <taxon>Mycosphaerellales</taxon>
        <taxon>Extremaceae</taxon>
        <taxon>Saxophila</taxon>
    </lineage>
</organism>
<dbReference type="Pfam" id="PF13855">
    <property type="entry name" value="LRR_8"/>
    <property type="match status" value="1"/>
</dbReference>
<feature type="region of interest" description="Disordered" evidence="3">
    <location>
        <begin position="551"/>
        <end position="641"/>
    </location>
</feature>
<dbReference type="Proteomes" id="UP001337655">
    <property type="component" value="Unassembled WGS sequence"/>
</dbReference>
<proteinExistence type="predicted"/>
<dbReference type="AlphaFoldDB" id="A0AAV9PH23"/>
<feature type="compositionally biased region" description="Polar residues" evidence="3">
    <location>
        <begin position="881"/>
        <end position="892"/>
    </location>
</feature>
<reference evidence="4 5" key="1">
    <citation type="submission" date="2023-08" db="EMBL/GenBank/DDBJ databases">
        <title>Black Yeasts Isolated from many extreme environments.</title>
        <authorList>
            <person name="Coleine C."/>
            <person name="Stajich J.E."/>
            <person name="Selbmann L."/>
        </authorList>
    </citation>
    <scope>NUCLEOTIDE SEQUENCE [LARGE SCALE GENOMIC DNA]</scope>
    <source>
        <strain evidence="4 5">CCFEE 5935</strain>
    </source>
</reference>
<evidence type="ECO:0000256" key="1">
    <source>
        <dbReference type="ARBA" id="ARBA00022614"/>
    </source>
</evidence>
<feature type="compositionally biased region" description="Low complexity" evidence="3">
    <location>
        <begin position="367"/>
        <end position="395"/>
    </location>
</feature>
<dbReference type="InterPro" id="IPR050216">
    <property type="entry name" value="LRR_domain-containing"/>
</dbReference>
<gene>
    <name evidence="4" type="primary">SOG2</name>
    <name evidence="4" type="ORF">LTR77_004472</name>
</gene>
<dbReference type="PANTHER" id="PTHR48051:SF54">
    <property type="entry name" value="LEUCINE-RICH REPEAT-CONTAINING PROTEIN"/>
    <property type="match status" value="1"/>
</dbReference>
<dbReference type="PANTHER" id="PTHR48051">
    <property type="match status" value="1"/>
</dbReference>
<dbReference type="RefSeq" id="XP_064660356.1">
    <property type="nucleotide sequence ID" value="XM_064801726.1"/>
</dbReference>
<dbReference type="GeneID" id="89925818"/>
<sequence>MSWANKTPMTVAGLVAHTKKELDADSTDKQAKLLAASVGELPKESQNGATLDLSRQNISALPVEVIELIKDRVERLALSHNPSVALPSQIVECERIRYLNIRWNDLERFPDVVLRMTKLEILDISKNRIEAIPDGIKSMTSLKFLAVARNNIRRLPLALGEMPSLQKLKFDENPIEFPPPDAIKLPKKSGASSLEAEREKETCKAVKAYLKDVAMKQRVRTTEEETSESNVETPRPPKRTATIGRFPIRPSISGIANGADLKSSSPSDHPPPIPQRSHARVASTASSTSMTPPTPKRPGVAPLRANGNDMMRSRSETAASASLRSRRQGYVPKRDRKVTGELNPLAEAPSETPDRSSQASTIKPTHSRATSTLSTTSSVLHMSGGETSSGPGSPTDMMASQSGLTVRPRRTKTSTIKDDGSGYFARSVQRLAITFHQLQRPIDDVLATLESSTSPDPALRRCVAEANATAFRVDDTIRSASSNLTRMTKGNLLRMSHQAIKAYAAVAATMKRNVRNTVRQAEAIYLRFLMLQIYSTILELRNICTVLGFTIRDRPNPRDPRTSRAWSSRTVTPTQPKGPSERRSRRPTVLQTSSSATIRPMAPPPMPVHSNGSSRTNTMSSMSAATPRSGESFSALHSSRPNVSRANTMRSMMDVSEPDDQFEQIFLKLRMACEQAGQALQSCRIEFHNRRNEALSVSQPRPASQWKAALEKCDIVSNNTKYLKNRLEMVKVNDPTIRFQRDFWQLCDAFVHSWIDLATEIKDLGSQRGVDVTSVKLIMRHVQKLVKDVSKTISHSPLYHHALGTKMPESAHSSLAPPFPAGLQRSFSEHPSSSGAMGAQNPYITSGPATPLSAALGPAAHTVASTPSATSGNHRDYFQDPTMQQSWRSSSHGRTDTVMQAPPRQGRRQMGT</sequence>
<accession>A0AAV9PH23</accession>
<dbReference type="SUPFAM" id="SSF52075">
    <property type="entry name" value="Outer arm dynein light chain 1"/>
    <property type="match status" value="1"/>
</dbReference>
<keyword evidence="2" id="KW-0677">Repeat</keyword>
<dbReference type="InterPro" id="IPR001611">
    <property type="entry name" value="Leu-rich_rpt"/>
</dbReference>
<feature type="compositionally biased region" description="Polar residues" evidence="3">
    <location>
        <begin position="564"/>
        <end position="577"/>
    </location>
</feature>
<feature type="region of interest" description="Disordered" evidence="3">
    <location>
        <begin position="217"/>
        <end position="418"/>
    </location>
</feature>
<dbReference type="SMART" id="SM00369">
    <property type="entry name" value="LRR_TYP"/>
    <property type="match status" value="2"/>
</dbReference>
<evidence type="ECO:0000313" key="4">
    <source>
        <dbReference type="EMBL" id="KAK5171328.1"/>
    </source>
</evidence>
<comment type="caution">
    <text evidence="4">The sequence shown here is derived from an EMBL/GenBank/DDBJ whole genome shotgun (WGS) entry which is preliminary data.</text>
</comment>
<dbReference type="GO" id="GO:0005737">
    <property type="term" value="C:cytoplasm"/>
    <property type="evidence" value="ECO:0007669"/>
    <property type="project" value="TreeGrafter"/>
</dbReference>
<evidence type="ECO:0000256" key="3">
    <source>
        <dbReference type="SAM" id="MobiDB-lite"/>
    </source>
</evidence>
<protein>
    <submittedName>
        <fullName evidence="4">RAM signaling network component</fullName>
    </submittedName>
</protein>
<dbReference type="InterPro" id="IPR019487">
    <property type="entry name" value="RAM_signalling_pathway_SOG2"/>
</dbReference>